<keyword evidence="2 7" id="KW-0813">Transport</keyword>
<keyword evidence="6 7" id="KW-0472">Membrane</keyword>
<reference evidence="8 9" key="1">
    <citation type="journal article" date="2020" name="Mol. Plant Pathol.">
        <title>Plasmid composition and the chpG gene determine the virulence level of Clavibacter capsici natural isolates in pepper.</title>
        <authorList>
            <person name="Hwang I.S."/>
            <person name="Lee H.M."/>
            <person name="Oh E.J."/>
            <person name="Lee S."/>
            <person name="Heu S."/>
            <person name="Oh C.S."/>
        </authorList>
    </citation>
    <scope>NUCLEOTIDE SEQUENCE [LARGE SCALE GENOMIC DNA]</scope>
    <source>
        <strain evidence="8 9">1101</strain>
    </source>
</reference>
<dbReference type="PANTHER" id="PTHR32243">
    <property type="entry name" value="MALTOSE TRANSPORT SYSTEM PERMEASE-RELATED"/>
    <property type="match status" value="1"/>
</dbReference>
<evidence type="ECO:0000256" key="3">
    <source>
        <dbReference type="ARBA" id="ARBA00022475"/>
    </source>
</evidence>
<evidence type="ECO:0000256" key="7">
    <source>
        <dbReference type="RuleBase" id="RU363032"/>
    </source>
</evidence>
<keyword evidence="4 7" id="KW-0812">Transmembrane</keyword>
<dbReference type="PANTHER" id="PTHR32243:SF18">
    <property type="entry name" value="INNER MEMBRANE ABC TRANSPORTER PERMEASE PROTEIN YCJP"/>
    <property type="match status" value="1"/>
</dbReference>
<evidence type="ECO:0000313" key="9">
    <source>
        <dbReference type="Proteomes" id="UP000503164"/>
    </source>
</evidence>
<gene>
    <name evidence="8" type="ORF">GW570_00675</name>
</gene>
<dbReference type="RefSeq" id="WP_053773347.1">
    <property type="nucleotide sequence ID" value="NZ_CP012573.1"/>
</dbReference>
<feature type="transmembrane region" description="Helical" evidence="7">
    <location>
        <begin position="214"/>
        <end position="236"/>
    </location>
</feature>
<feature type="transmembrane region" description="Helical" evidence="7">
    <location>
        <begin position="274"/>
        <end position="293"/>
    </location>
</feature>
<protein>
    <submittedName>
        <fullName evidence="8">Carbohydrate ABC transporter permease</fullName>
    </submittedName>
</protein>
<evidence type="ECO:0000256" key="4">
    <source>
        <dbReference type="ARBA" id="ARBA00022692"/>
    </source>
</evidence>
<dbReference type="InterPro" id="IPR000515">
    <property type="entry name" value="MetI-like"/>
</dbReference>
<comment type="similarity">
    <text evidence="7">Belongs to the binding-protein-dependent transport system permease family.</text>
</comment>
<feature type="transmembrane region" description="Helical" evidence="7">
    <location>
        <begin position="170"/>
        <end position="193"/>
    </location>
</feature>
<dbReference type="CDD" id="cd06261">
    <property type="entry name" value="TM_PBP2"/>
    <property type="match status" value="1"/>
</dbReference>
<dbReference type="PROSITE" id="PS50928">
    <property type="entry name" value="ABC_TM1"/>
    <property type="match status" value="1"/>
</dbReference>
<evidence type="ECO:0000256" key="5">
    <source>
        <dbReference type="ARBA" id="ARBA00022989"/>
    </source>
</evidence>
<dbReference type="AlphaFoldDB" id="A0A0M3RQJ1"/>
<organism evidence="8 9">
    <name type="scientific">Clavibacter capsici</name>
    <dbReference type="NCBI Taxonomy" id="1874630"/>
    <lineage>
        <taxon>Bacteria</taxon>
        <taxon>Bacillati</taxon>
        <taxon>Actinomycetota</taxon>
        <taxon>Actinomycetes</taxon>
        <taxon>Micrococcales</taxon>
        <taxon>Microbacteriaceae</taxon>
        <taxon>Clavibacter</taxon>
    </lineage>
</organism>
<dbReference type="GO" id="GO:0005886">
    <property type="term" value="C:plasma membrane"/>
    <property type="evidence" value="ECO:0007669"/>
    <property type="project" value="UniProtKB-SubCell"/>
</dbReference>
<feature type="transmembrane region" description="Helical" evidence="7">
    <location>
        <begin position="137"/>
        <end position="158"/>
    </location>
</feature>
<dbReference type="Pfam" id="PF00528">
    <property type="entry name" value="BPD_transp_1"/>
    <property type="match status" value="1"/>
</dbReference>
<evidence type="ECO:0000256" key="6">
    <source>
        <dbReference type="ARBA" id="ARBA00023136"/>
    </source>
</evidence>
<keyword evidence="9" id="KW-1185">Reference proteome</keyword>
<proteinExistence type="inferred from homology"/>
<keyword evidence="3" id="KW-1003">Cell membrane</keyword>
<evidence type="ECO:0000256" key="2">
    <source>
        <dbReference type="ARBA" id="ARBA00022448"/>
    </source>
</evidence>
<dbReference type="SUPFAM" id="SSF161098">
    <property type="entry name" value="MetI-like"/>
    <property type="match status" value="1"/>
</dbReference>
<feature type="transmembrane region" description="Helical" evidence="7">
    <location>
        <begin position="101"/>
        <end position="125"/>
    </location>
</feature>
<dbReference type="InterPro" id="IPR035906">
    <property type="entry name" value="MetI-like_sf"/>
</dbReference>
<keyword evidence="5 7" id="KW-1133">Transmembrane helix</keyword>
<dbReference type="GO" id="GO:0055085">
    <property type="term" value="P:transmembrane transport"/>
    <property type="evidence" value="ECO:0007669"/>
    <property type="project" value="InterPro"/>
</dbReference>
<dbReference type="EMBL" id="CP048049">
    <property type="protein sequence ID" value="QIS43718.1"/>
    <property type="molecule type" value="Genomic_DNA"/>
</dbReference>
<accession>A0A0M3RQJ1</accession>
<feature type="transmembrane region" description="Helical" evidence="7">
    <location>
        <begin position="41"/>
        <end position="64"/>
    </location>
</feature>
<sequence length="308" mass="32904">MTASTPLVPTGRTRLPRGDGPTGSGRTLTARERRRRERIGSLWAGAALVVVVIVALSPFLWALLTAIKPFQDAFTNPPTWVFEPRFDAFVDLWRGTRFAEVLVNTFIVAGLTVVVALVVGAPAAYAFARYAGVIGPILLLLAVVLRTIPRFAVVLPFYEMSQALGIYDTKIALVAALVAVNMPFTLLLLVGFFRDIPTELDEAAMIDGCSRFGAFRRVIVPLMGPGLVTAGVFTLLVAFQEYLVALTLTQNQAVTIPVFIAAQKGADDISTYQTLAAASIALVIPVVLIAVFARKYLVAGLGGGAVKG</sequence>
<dbReference type="KEGG" id="ccap:AES38_00665"/>
<dbReference type="InterPro" id="IPR050901">
    <property type="entry name" value="BP-dep_ABC_trans_perm"/>
</dbReference>
<dbReference type="Gene3D" id="1.10.3720.10">
    <property type="entry name" value="MetI-like"/>
    <property type="match status" value="1"/>
</dbReference>
<evidence type="ECO:0000256" key="1">
    <source>
        <dbReference type="ARBA" id="ARBA00004651"/>
    </source>
</evidence>
<comment type="subcellular location">
    <subcellularLocation>
        <location evidence="1 7">Cell membrane</location>
        <topology evidence="1 7">Multi-pass membrane protein</topology>
    </subcellularLocation>
</comment>
<name>A0A0M3RQJ1_9MICO</name>
<evidence type="ECO:0000313" key="8">
    <source>
        <dbReference type="EMBL" id="QIS43718.1"/>
    </source>
</evidence>
<dbReference type="Proteomes" id="UP000503164">
    <property type="component" value="Chromosome"/>
</dbReference>